<keyword evidence="2" id="KW-1277">Toxin-antitoxin system</keyword>
<dbReference type="PANTHER" id="PTHR33571:SF12">
    <property type="entry name" value="BSL3053 PROTEIN"/>
    <property type="match status" value="1"/>
</dbReference>
<evidence type="ECO:0000313" key="15">
    <source>
        <dbReference type="Proteomes" id="UP000245657"/>
    </source>
</evidence>
<dbReference type="AlphaFoldDB" id="A0A2V2N0K7"/>
<dbReference type="CDD" id="cd05403">
    <property type="entry name" value="NT_KNTase_like"/>
    <property type="match status" value="1"/>
</dbReference>
<dbReference type="RefSeq" id="WP_109970188.1">
    <property type="nucleotide sequence ID" value="NZ_CP176093.1"/>
</dbReference>
<gene>
    <name evidence="14" type="ORF">DK846_16945</name>
</gene>
<evidence type="ECO:0000313" key="14">
    <source>
        <dbReference type="EMBL" id="PWR69707.1"/>
    </source>
</evidence>
<evidence type="ECO:0000256" key="7">
    <source>
        <dbReference type="ARBA" id="ARBA00022840"/>
    </source>
</evidence>
<dbReference type="SUPFAM" id="SSF81301">
    <property type="entry name" value="Nucleotidyltransferase"/>
    <property type="match status" value="1"/>
</dbReference>
<dbReference type="EC" id="2.7.7.108" evidence="9"/>
<comment type="catalytic activity">
    <reaction evidence="12">
        <text>L-tyrosyl-[protein] + ATP = O-(5'-adenylyl)-L-tyrosyl-[protein] + diphosphate</text>
        <dbReference type="Rhea" id="RHEA:54288"/>
        <dbReference type="Rhea" id="RHEA-COMP:10136"/>
        <dbReference type="Rhea" id="RHEA-COMP:13846"/>
        <dbReference type="ChEBI" id="CHEBI:30616"/>
        <dbReference type="ChEBI" id="CHEBI:33019"/>
        <dbReference type="ChEBI" id="CHEBI:46858"/>
        <dbReference type="ChEBI" id="CHEBI:83624"/>
        <dbReference type="EC" id="2.7.7.108"/>
    </reaction>
</comment>
<dbReference type="InterPro" id="IPR002934">
    <property type="entry name" value="Polymerase_NTP_transf_dom"/>
</dbReference>
<evidence type="ECO:0000259" key="13">
    <source>
        <dbReference type="Pfam" id="PF01909"/>
    </source>
</evidence>
<dbReference type="Gene3D" id="3.30.460.10">
    <property type="entry name" value="Beta Polymerase, domain 2"/>
    <property type="match status" value="1"/>
</dbReference>
<evidence type="ECO:0000256" key="2">
    <source>
        <dbReference type="ARBA" id="ARBA00022649"/>
    </source>
</evidence>
<evidence type="ECO:0000256" key="11">
    <source>
        <dbReference type="ARBA" id="ARBA00047518"/>
    </source>
</evidence>
<comment type="similarity">
    <text evidence="10">Belongs to the MntA antitoxin family.</text>
</comment>
<dbReference type="Proteomes" id="UP000245657">
    <property type="component" value="Unassembled WGS sequence"/>
</dbReference>
<accession>A0A2V2N0K7</accession>
<comment type="cofactor">
    <cofactor evidence="1">
        <name>Mg(2+)</name>
        <dbReference type="ChEBI" id="CHEBI:18420"/>
    </cofactor>
</comment>
<protein>
    <recommendedName>
        <fullName evidence="9">protein adenylyltransferase</fullName>
        <ecNumber evidence="9">2.7.7.108</ecNumber>
    </recommendedName>
</protein>
<dbReference type="PANTHER" id="PTHR33571">
    <property type="entry name" value="SSL8005 PROTEIN"/>
    <property type="match status" value="1"/>
</dbReference>
<proteinExistence type="inferred from homology"/>
<feature type="domain" description="Polymerase nucleotidyl transferase" evidence="13">
    <location>
        <begin position="12"/>
        <end position="94"/>
    </location>
</feature>
<dbReference type="InterPro" id="IPR043519">
    <property type="entry name" value="NT_sf"/>
</dbReference>
<dbReference type="GO" id="GO:0005524">
    <property type="term" value="F:ATP binding"/>
    <property type="evidence" value="ECO:0007669"/>
    <property type="project" value="UniProtKB-KW"/>
</dbReference>
<evidence type="ECO:0000256" key="1">
    <source>
        <dbReference type="ARBA" id="ARBA00001946"/>
    </source>
</evidence>
<keyword evidence="7" id="KW-0067">ATP-binding</keyword>
<evidence type="ECO:0000256" key="8">
    <source>
        <dbReference type="ARBA" id="ARBA00022842"/>
    </source>
</evidence>
<sequence length="96" mass="10927">MSMYDDVIRRKEAIQKVAAIHGARKIRIFGSVIRGEDTPESDLDLLVEFEPGRSLIDHIALIQDLQDLLERNVDVVTENGLNTYIRDQIIQEAIPL</sequence>
<dbReference type="GO" id="GO:0070733">
    <property type="term" value="F:AMPylase activity"/>
    <property type="evidence" value="ECO:0007669"/>
    <property type="project" value="UniProtKB-EC"/>
</dbReference>
<dbReference type="EMBL" id="QGMY01000019">
    <property type="protein sequence ID" value="PWR69707.1"/>
    <property type="molecule type" value="Genomic_DNA"/>
</dbReference>
<dbReference type="GeneID" id="97547200"/>
<reference evidence="14 15" key="1">
    <citation type="submission" date="2018-05" db="EMBL/GenBank/DDBJ databases">
        <title>Draft genome of Methanospirillum lacunae Ki8-1.</title>
        <authorList>
            <person name="Dueholm M.S."/>
            <person name="Nielsen P.H."/>
            <person name="Bakmann L.F."/>
            <person name="Otzen D.E."/>
        </authorList>
    </citation>
    <scope>NUCLEOTIDE SEQUENCE [LARGE SCALE GENOMIC DNA]</scope>
    <source>
        <strain evidence="14 15">Ki8-1</strain>
    </source>
</reference>
<evidence type="ECO:0000256" key="9">
    <source>
        <dbReference type="ARBA" id="ARBA00034531"/>
    </source>
</evidence>
<evidence type="ECO:0000256" key="6">
    <source>
        <dbReference type="ARBA" id="ARBA00022741"/>
    </source>
</evidence>
<evidence type="ECO:0000256" key="12">
    <source>
        <dbReference type="ARBA" id="ARBA00048696"/>
    </source>
</evidence>
<keyword evidence="15" id="KW-1185">Reference proteome</keyword>
<dbReference type="InterPro" id="IPR052038">
    <property type="entry name" value="Type-VII_TA_antitoxin"/>
</dbReference>
<comment type="caution">
    <text evidence="14">The sequence shown here is derived from an EMBL/GenBank/DDBJ whole genome shotgun (WGS) entry which is preliminary data.</text>
</comment>
<organism evidence="14 15">
    <name type="scientific">Methanospirillum lacunae</name>
    <dbReference type="NCBI Taxonomy" id="668570"/>
    <lineage>
        <taxon>Archaea</taxon>
        <taxon>Methanobacteriati</taxon>
        <taxon>Methanobacteriota</taxon>
        <taxon>Stenosarchaea group</taxon>
        <taxon>Methanomicrobia</taxon>
        <taxon>Methanomicrobiales</taxon>
        <taxon>Methanospirillaceae</taxon>
        <taxon>Methanospirillum</taxon>
    </lineage>
</organism>
<dbReference type="OrthoDB" id="61846at2157"/>
<keyword evidence="4" id="KW-0548">Nucleotidyltransferase</keyword>
<evidence type="ECO:0000256" key="10">
    <source>
        <dbReference type="ARBA" id="ARBA00038276"/>
    </source>
</evidence>
<keyword evidence="5" id="KW-0479">Metal-binding</keyword>
<evidence type="ECO:0000256" key="3">
    <source>
        <dbReference type="ARBA" id="ARBA00022679"/>
    </source>
</evidence>
<dbReference type="GO" id="GO:0046872">
    <property type="term" value="F:metal ion binding"/>
    <property type="evidence" value="ECO:0007669"/>
    <property type="project" value="UniProtKB-KW"/>
</dbReference>
<keyword evidence="6" id="KW-0547">Nucleotide-binding</keyword>
<evidence type="ECO:0000256" key="4">
    <source>
        <dbReference type="ARBA" id="ARBA00022695"/>
    </source>
</evidence>
<name>A0A2V2N0K7_9EURY</name>
<comment type="catalytic activity">
    <reaction evidence="11">
        <text>O-(5'-adenylyl)-L-tyrosyl-[protein] + ATP = O-[5'-(adenylyl-(5'-&gt;3')-adenylyl)]-L-tyrosyl-[protein] + diphosphate</text>
        <dbReference type="Rhea" id="RHEA:66528"/>
        <dbReference type="Rhea" id="RHEA-COMP:13846"/>
        <dbReference type="Rhea" id="RHEA-COMP:17046"/>
        <dbReference type="ChEBI" id="CHEBI:30616"/>
        <dbReference type="ChEBI" id="CHEBI:33019"/>
        <dbReference type="ChEBI" id="CHEBI:83624"/>
        <dbReference type="ChEBI" id="CHEBI:167160"/>
    </reaction>
</comment>
<keyword evidence="3 14" id="KW-0808">Transferase</keyword>
<keyword evidence="8" id="KW-0460">Magnesium</keyword>
<evidence type="ECO:0000256" key="5">
    <source>
        <dbReference type="ARBA" id="ARBA00022723"/>
    </source>
</evidence>
<dbReference type="Pfam" id="PF01909">
    <property type="entry name" value="NTP_transf_2"/>
    <property type="match status" value="1"/>
</dbReference>